<keyword evidence="9" id="KW-0408">Iron</keyword>
<dbReference type="Gene3D" id="3.30.70.20">
    <property type="match status" value="1"/>
</dbReference>
<feature type="binding site" evidence="12">
    <location>
        <position position="117"/>
    </location>
    <ligand>
        <name>FAD</name>
        <dbReference type="ChEBI" id="CHEBI:57692"/>
    </ligand>
</feature>
<sequence length="554" mass="59684">MAYVITQRCCNDASCVAECPVDCIRPRPDDPQFQTAEMLYIDPETCIDCGACFEACPVGAIYAEDELPPKLERFTEVNAAYFRRNPLESELSPPVALDRLPAGDAPLRVAIVGSGPSACYAAEQLLARGAVEVEMFDRLPTPWGLVRYGVAPDHAETRGVADMFTAAFKRDAVQWHLNVEVGKHISHAELLESHHGVIYAVGASADRRLDIPGEDLPGSHAATDFVAWYNGHPDHAELTFDLTGERAVVVGNGNVALDIARVLTMDIEDLARTDIADHALEALRHSNIREVVVLGRRGPAQAAYTSSELMALAHLRGVDVIVDPAELAADAALAEDPGTDHATALKLTLAGEFARAETDPSHKRIVLRYRASPTEITGTDRVESLTCVRNELVTEADGTVRARATDETETIPAALVIRSVGYRGRPIPDLPFDDARAVVPNAEGRVLDGDAPLPGVYVTGWIKRGPRGVIGSNRADSQQTVAALVADFRAGALPAPRLNREALTALIRERQPEVIDRAGWQSLDRAERAAGSAAGRPRVKLTSVEALLATARRG</sequence>
<keyword evidence="6 12" id="KW-0274">FAD</keyword>
<comment type="catalytic activity">
    <reaction evidence="11">
        <text>2 reduced [2Fe-2S]-[ferredoxin] + NADP(+) + H(+) = 2 oxidized [2Fe-2S]-[ferredoxin] + NADPH</text>
        <dbReference type="Rhea" id="RHEA:20125"/>
        <dbReference type="Rhea" id="RHEA-COMP:10000"/>
        <dbReference type="Rhea" id="RHEA-COMP:10001"/>
        <dbReference type="ChEBI" id="CHEBI:15378"/>
        <dbReference type="ChEBI" id="CHEBI:33737"/>
        <dbReference type="ChEBI" id="CHEBI:33738"/>
        <dbReference type="ChEBI" id="CHEBI:57783"/>
        <dbReference type="ChEBI" id="CHEBI:58349"/>
        <dbReference type="EC" id="1.18.1.2"/>
    </reaction>
</comment>
<keyword evidence="4" id="KW-0285">Flavoprotein</keyword>
<dbReference type="Gene3D" id="3.40.50.720">
    <property type="entry name" value="NAD(P)-binding Rossmann-like Domain"/>
    <property type="match status" value="1"/>
</dbReference>
<dbReference type="SUPFAM" id="SSF51971">
    <property type="entry name" value="Nucleotide-binding domain"/>
    <property type="match status" value="2"/>
</dbReference>
<evidence type="ECO:0000256" key="2">
    <source>
        <dbReference type="ARBA" id="ARBA00008312"/>
    </source>
</evidence>
<keyword evidence="7 13" id="KW-0521">NADP</keyword>
<evidence type="ECO:0000256" key="10">
    <source>
        <dbReference type="ARBA" id="ARBA00023014"/>
    </source>
</evidence>
<dbReference type="PROSITE" id="PS00198">
    <property type="entry name" value="4FE4S_FER_1"/>
    <property type="match status" value="1"/>
</dbReference>
<dbReference type="EC" id="1.18.1.2" evidence="3"/>
<feature type="domain" description="4Fe-4S ferredoxin-type" evidence="14">
    <location>
        <begin position="1"/>
        <end position="29"/>
    </location>
</feature>
<protein>
    <recommendedName>
        <fullName evidence="3">ferredoxin--NADP(+) reductase</fullName>
        <ecNumber evidence="3">1.18.1.2</ecNumber>
    </recommendedName>
</protein>
<dbReference type="Pfam" id="PF00037">
    <property type="entry name" value="Fer4"/>
    <property type="match status" value="1"/>
</dbReference>
<dbReference type="Pfam" id="PF07992">
    <property type="entry name" value="Pyr_redox_2"/>
    <property type="match status" value="1"/>
</dbReference>
<evidence type="ECO:0000259" key="14">
    <source>
        <dbReference type="PROSITE" id="PS51379"/>
    </source>
</evidence>
<dbReference type="Proteomes" id="UP000655751">
    <property type="component" value="Unassembled WGS sequence"/>
</dbReference>
<dbReference type="RefSeq" id="WP_196152527.1">
    <property type="nucleotide sequence ID" value="NZ_JADMLG010000014.1"/>
</dbReference>
<dbReference type="PROSITE" id="PS51379">
    <property type="entry name" value="4FE4S_FER_2"/>
    <property type="match status" value="2"/>
</dbReference>
<feature type="binding site" evidence="12">
    <location>
        <begin position="468"/>
        <end position="470"/>
    </location>
    <ligand>
        <name>FAD</name>
        <dbReference type="ChEBI" id="CHEBI:57692"/>
    </ligand>
</feature>
<feature type="domain" description="4Fe-4S ferredoxin-type" evidence="14">
    <location>
        <begin position="37"/>
        <end position="66"/>
    </location>
</feature>
<dbReference type="GO" id="GO:0004324">
    <property type="term" value="F:ferredoxin-NADP+ reductase activity"/>
    <property type="evidence" value="ECO:0007669"/>
    <property type="project" value="UniProtKB-EC"/>
</dbReference>
<dbReference type="GO" id="GO:0046872">
    <property type="term" value="F:metal ion binding"/>
    <property type="evidence" value="ECO:0007669"/>
    <property type="project" value="UniProtKB-KW"/>
</dbReference>
<gene>
    <name evidence="15" type="ORF">IT779_28500</name>
</gene>
<dbReference type="InterPro" id="IPR036188">
    <property type="entry name" value="FAD/NAD-bd_sf"/>
</dbReference>
<dbReference type="InterPro" id="IPR055275">
    <property type="entry name" value="Ferredox_Rdtase"/>
</dbReference>
<accession>A0A931N6Z5</accession>
<evidence type="ECO:0000313" key="16">
    <source>
        <dbReference type="Proteomes" id="UP000655751"/>
    </source>
</evidence>
<feature type="binding site" evidence="12">
    <location>
        <position position="461"/>
    </location>
    <ligand>
        <name>FAD</name>
        <dbReference type="ChEBI" id="CHEBI:57692"/>
    </ligand>
</feature>
<comment type="cofactor">
    <cofactor evidence="1 12">
        <name>FAD</name>
        <dbReference type="ChEBI" id="CHEBI:57692"/>
    </cofactor>
</comment>
<dbReference type="Gene3D" id="3.50.50.60">
    <property type="entry name" value="FAD/NAD(P)-binding domain"/>
    <property type="match status" value="1"/>
</dbReference>
<keyword evidence="10" id="KW-0411">Iron-sulfur</keyword>
<evidence type="ECO:0000256" key="13">
    <source>
        <dbReference type="PIRSR" id="PIRSR000362-2"/>
    </source>
</evidence>
<dbReference type="AlphaFoldDB" id="A0A931N6Z5"/>
<evidence type="ECO:0000256" key="5">
    <source>
        <dbReference type="ARBA" id="ARBA00022723"/>
    </source>
</evidence>
<evidence type="ECO:0000256" key="1">
    <source>
        <dbReference type="ARBA" id="ARBA00001974"/>
    </source>
</evidence>
<dbReference type="PANTHER" id="PTHR48467">
    <property type="entry name" value="GLUTAMATE SYNTHASE 1 [NADH], CHLOROPLASTIC-LIKE"/>
    <property type="match status" value="1"/>
</dbReference>
<dbReference type="PANTHER" id="PTHR48467:SF1">
    <property type="entry name" value="GLUTAMATE SYNTHASE 1 [NADH], CHLOROPLASTIC-LIKE"/>
    <property type="match status" value="1"/>
</dbReference>
<proteinExistence type="inferred from homology"/>
<evidence type="ECO:0000256" key="6">
    <source>
        <dbReference type="ARBA" id="ARBA00022827"/>
    </source>
</evidence>
<feature type="binding site" evidence="13">
    <location>
        <begin position="296"/>
        <end position="297"/>
    </location>
    <ligand>
        <name>NADP(+)</name>
        <dbReference type="ChEBI" id="CHEBI:58349"/>
    </ligand>
</feature>
<dbReference type="InterPro" id="IPR021163">
    <property type="entry name" value="Ferredox_Rdtase_adrenod"/>
</dbReference>
<evidence type="ECO:0000313" key="15">
    <source>
        <dbReference type="EMBL" id="MBH0780218.1"/>
    </source>
</evidence>
<reference evidence="15" key="1">
    <citation type="submission" date="2020-11" db="EMBL/GenBank/DDBJ databases">
        <title>Nocardia NEAU-351.nov., a novel actinomycete isolated from the cow dung.</title>
        <authorList>
            <person name="Zhang X."/>
        </authorList>
    </citation>
    <scope>NUCLEOTIDE SEQUENCE</scope>
    <source>
        <strain evidence="15">NEAU-351</strain>
    </source>
</reference>
<organism evidence="15 16">
    <name type="scientific">Nocardia bovistercoris</name>
    <dbReference type="NCBI Taxonomy" id="2785916"/>
    <lineage>
        <taxon>Bacteria</taxon>
        <taxon>Bacillati</taxon>
        <taxon>Actinomycetota</taxon>
        <taxon>Actinomycetes</taxon>
        <taxon>Mycobacteriales</taxon>
        <taxon>Nocardiaceae</taxon>
        <taxon>Nocardia</taxon>
    </lineage>
</organism>
<dbReference type="InterPro" id="IPR023753">
    <property type="entry name" value="FAD/NAD-binding_dom"/>
</dbReference>
<dbReference type="InterPro" id="IPR017896">
    <property type="entry name" value="4Fe4S_Fe-S-bd"/>
</dbReference>
<dbReference type="EMBL" id="JADMLG010000014">
    <property type="protein sequence ID" value="MBH0780218.1"/>
    <property type="molecule type" value="Genomic_DNA"/>
</dbReference>
<evidence type="ECO:0000256" key="11">
    <source>
        <dbReference type="ARBA" id="ARBA00047776"/>
    </source>
</evidence>
<dbReference type="PRINTS" id="PR00419">
    <property type="entry name" value="ADXRDTASE"/>
</dbReference>
<keyword evidence="8" id="KW-0560">Oxidoreductase</keyword>
<comment type="similarity">
    <text evidence="2">Belongs to the ferredoxin--NADP reductase type 1 family.</text>
</comment>
<dbReference type="InterPro" id="IPR017900">
    <property type="entry name" value="4Fe4S_Fe_S_CS"/>
</dbReference>
<keyword evidence="16" id="KW-1185">Reference proteome</keyword>
<feature type="binding site" evidence="13">
    <location>
        <position position="468"/>
    </location>
    <ligand>
        <name>NADP(+)</name>
        <dbReference type="ChEBI" id="CHEBI:58349"/>
    </ligand>
</feature>
<evidence type="ECO:0000256" key="8">
    <source>
        <dbReference type="ARBA" id="ARBA00023002"/>
    </source>
</evidence>
<keyword evidence="5" id="KW-0479">Metal-binding</keyword>
<feature type="binding site" evidence="12">
    <location>
        <position position="145"/>
    </location>
    <ligand>
        <name>FAD</name>
        <dbReference type="ChEBI" id="CHEBI:57692"/>
    </ligand>
</feature>
<feature type="binding site" evidence="12">
    <location>
        <position position="181"/>
    </location>
    <ligand>
        <name>FAD</name>
        <dbReference type="ChEBI" id="CHEBI:57692"/>
    </ligand>
</feature>
<feature type="binding site" evidence="13">
    <location>
        <begin position="252"/>
        <end position="255"/>
    </location>
    <ligand>
        <name>NADP(+)</name>
        <dbReference type="ChEBI" id="CHEBI:58349"/>
    </ligand>
</feature>
<name>A0A931N6Z5_9NOCA</name>
<comment type="caution">
    <text evidence="15">The sequence shown here is derived from an EMBL/GenBank/DDBJ whole genome shotgun (WGS) entry which is preliminary data.</text>
</comment>
<dbReference type="PIRSF" id="PIRSF000362">
    <property type="entry name" value="FNR"/>
    <property type="match status" value="1"/>
</dbReference>
<dbReference type="GO" id="GO:0051536">
    <property type="term" value="F:iron-sulfur cluster binding"/>
    <property type="evidence" value="ECO:0007669"/>
    <property type="project" value="UniProtKB-KW"/>
</dbReference>
<evidence type="ECO:0000256" key="4">
    <source>
        <dbReference type="ARBA" id="ARBA00022630"/>
    </source>
</evidence>
<evidence type="ECO:0000256" key="12">
    <source>
        <dbReference type="PIRSR" id="PIRSR000362-1"/>
    </source>
</evidence>
<evidence type="ECO:0000256" key="3">
    <source>
        <dbReference type="ARBA" id="ARBA00013223"/>
    </source>
</evidence>
<evidence type="ECO:0000256" key="9">
    <source>
        <dbReference type="ARBA" id="ARBA00023004"/>
    </source>
</evidence>
<evidence type="ECO:0000256" key="7">
    <source>
        <dbReference type="ARBA" id="ARBA00022857"/>
    </source>
</evidence>
<feature type="binding site" evidence="13">
    <location>
        <position position="308"/>
    </location>
    <ligand>
        <name>NADP(+)</name>
        <dbReference type="ChEBI" id="CHEBI:58349"/>
    </ligand>
</feature>
<dbReference type="SUPFAM" id="SSF54862">
    <property type="entry name" value="4Fe-4S ferredoxins"/>
    <property type="match status" value="1"/>
</dbReference>